<organism evidence="2 3">
    <name type="scientific">Amycolatopsis alkalitolerans</name>
    <dbReference type="NCBI Taxonomy" id="2547244"/>
    <lineage>
        <taxon>Bacteria</taxon>
        <taxon>Bacillati</taxon>
        <taxon>Actinomycetota</taxon>
        <taxon>Actinomycetes</taxon>
        <taxon>Pseudonocardiales</taxon>
        <taxon>Pseudonocardiaceae</taxon>
        <taxon>Amycolatopsis</taxon>
    </lineage>
</organism>
<dbReference type="InterPro" id="IPR029068">
    <property type="entry name" value="Glyas_Bleomycin-R_OHBP_Dase"/>
</dbReference>
<dbReference type="Pfam" id="PF18029">
    <property type="entry name" value="Glyoxalase_6"/>
    <property type="match status" value="1"/>
</dbReference>
<dbReference type="InterPro" id="IPR041581">
    <property type="entry name" value="Glyoxalase_6"/>
</dbReference>
<dbReference type="SUPFAM" id="SSF54593">
    <property type="entry name" value="Glyoxalase/Bleomycin resistance protein/Dihydroxybiphenyl dioxygenase"/>
    <property type="match status" value="1"/>
</dbReference>
<dbReference type="OrthoDB" id="1645442at2"/>
<evidence type="ECO:0000259" key="1">
    <source>
        <dbReference type="PROSITE" id="PS51819"/>
    </source>
</evidence>
<keyword evidence="3" id="KW-1185">Reference proteome</keyword>
<name>A0A5C4LXW4_9PSEU</name>
<dbReference type="EMBL" id="VDFW01000021">
    <property type="protein sequence ID" value="TNC23131.1"/>
    <property type="molecule type" value="Genomic_DNA"/>
</dbReference>
<dbReference type="AlphaFoldDB" id="A0A5C4LXW4"/>
<protein>
    <submittedName>
        <fullName evidence="2">VOC family protein</fullName>
    </submittedName>
</protein>
<reference evidence="2 3" key="1">
    <citation type="submission" date="2019-06" db="EMBL/GenBank/DDBJ databases">
        <title>Amycolatopsis alkalitolerans sp. nov., isolated from Gastrodia elata Blume.</title>
        <authorList>
            <person name="Narsing Rao M.P."/>
            <person name="Li W.J."/>
        </authorList>
    </citation>
    <scope>NUCLEOTIDE SEQUENCE [LARGE SCALE GENOMIC DNA]</scope>
    <source>
        <strain evidence="2 3">SYSUP0005</strain>
    </source>
</reference>
<sequence length="118" mass="12493">MTAILSTVVIDCADPAGLAAFYAKVTGWDITSSDADTAYLSDKGAIQLGFQRIAGYRSPGWPDDAKHFHLDFGVTDVEAAVPELLALGAAKPEFQPGGADWTVLTDPEGHPFCLVPEN</sequence>
<accession>A0A5C4LXW4</accession>
<proteinExistence type="predicted"/>
<evidence type="ECO:0000313" key="3">
    <source>
        <dbReference type="Proteomes" id="UP000305546"/>
    </source>
</evidence>
<comment type="caution">
    <text evidence="2">The sequence shown here is derived from an EMBL/GenBank/DDBJ whole genome shotgun (WGS) entry which is preliminary data.</text>
</comment>
<dbReference type="Gene3D" id="3.10.180.10">
    <property type="entry name" value="2,3-Dihydroxybiphenyl 1,2-Dioxygenase, domain 1"/>
    <property type="match status" value="1"/>
</dbReference>
<dbReference type="PANTHER" id="PTHR35908">
    <property type="entry name" value="HYPOTHETICAL FUSION PROTEIN"/>
    <property type="match status" value="1"/>
</dbReference>
<dbReference type="PROSITE" id="PS51819">
    <property type="entry name" value="VOC"/>
    <property type="match status" value="1"/>
</dbReference>
<dbReference type="PANTHER" id="PTHR35908:SF1">
    <property type="entry name" value="CONSERVED PROTEIN"/>
    <property type="match status" value="1"/>
</dbReference>
<feature type="domain" description="VOC" evidence="1">
    <location>
        <begin position="3"/>
        <end position="117"/>
    </location>
</feature>
<dbReference type="InterPro" id="IPR037523">
    <property type="entry name" value="VOC_core"/>
</dbReference>
<dbReference type="CDD" id="cd06587">
    <property type="entry name" value="VOC"/>
    <property type="match status" value="1"/>
</dbReference>
<evidence type="ECO:0000313" key="2">
    <source>
        <dbReference type="EMBL" id="TNC23131.1"/>
    </source>
</evidence>
<gene>
    <name evidence="2" type="ORF">FG385_22260</name>
</gene>
<dbReference type="Proteomes" id="UP000305546">
    <property type="component" value="Unassembled WGS sequence"/>
</dbReference>
<dbReference type="RefSeq" id="WP_139098712.1">
    <property type="nucleotide sequence ID" value="NZ_VDFW01000021.1"/>
</dbReference>